<evidence type="ECO:0000256" key="1">
    <source>
        <dbReference type="ARBA" id="ARBA00005564"/>
    </source>
</evidence>
<dbReference type="InterPro" id="IPR050282">
    <property type="entry name" value="Cycloisomerase_2"/>
</dbReference>
<comment type="caution">
    <text evidence="2">The sequence shown here is derived from an EMBL/GenBank/DDBJ whole genome shotgun (WGS) entry which is preliminary data.</text>
</comment>
<dbReference type="EMBL" id="MCFC01000056">
    <property type="protein sequence ID" value="ORY25516.1"/>
    <property type="molecule type" value="Genomic_DNA"/>
</dbReference>
<dbReference type="AlphaFoldDB" id="A0A1Y2ASQ0"/>
<keyword evidence="3" id="KW-1185">Reference proteome</keyword>
<dbReference type="STRING" id="71784.A0A1Y2ASQ0"/>
<name>A0A1Y2ASQ0_9TREE</name>
<dbReference type="PANTHER" id="PTHR30344:SF1">
    <property type="entry name" value="6-PHOSPHOGLUCONOLACTONASE"/>
    <property type="match status" value="1"/>
</dbReference>
<comment type="similarity">
    <text evidence="1">Belongs to the cycloisomerase 2 family.</text>
</comment>
<evidence type="ECO:0000313" key="2">
    <source>
        <dbReference type="EMBL" id="ORY25516.1"/>
    </source>
</evidence>
<reference evidence="2 3" key="1">
    <citation type="submission" date="2016-07" db="EMBL/GenBank/DDBJ databases">
        <title>Pervasive Adenine N6-methylation of Active Genes in Fungi.</title>
        <authorList>
            <consortium name="DOE Joint Genome Institute"/>
            <person name="Mondo S.J."/>
            <person name="Dannebaum R.O."/>
            <person name="Kuo R.C."/>
            <person name="Labutti K."/>
            <person name="Haridas S."/>
            <person name="Kuo A."/>
            <person name="Salamov A."/>
            <person name="Ahrendt S.R."/>
            <person name="Lipzen A."/>
            <person name="Sullivan W."/>
            <person name="Andreopoulos W.B."/>
            <person name="Clum A."/>
            <person name="Lindquist E."/>
            <person name="Daum C."/>
            <person name="Ramamoorthy G.K."/>
            <person name="Gryganskyi A."/>
            <person name="Culley D."/>
            <person name="Magnuson J.K."/>
            <person name="James T.Y."/>
            <person name="O'Malley M.A."/>
            <person name="Stajich J.E."/>
            <person name="Spatafora J.W."/>
            <person name="Visel A."/>
            <person name="Grigoriev I.V."/>
        </authorList>
    </citation>
    <scope>NUCLEOTIDE SEQUENCE [LARGE SCALE GENOMIC DNA]</scope>
    <source>
        <strain evidence="2 3">68-887.2</strain>
    </source>
</reference>
<dbReference type="OrthoDB" id="9972196at2759"/>
<sequence length="360" mass="38867">MSDELVLLLGTHGHHIHSARFDPKSLSLTYGTKTPFSENPSWLSRHPTQEGIIYSNGHANGKVFCVKHGPDGSVEVLDEADSGGGGPTHLAVLNDLSGLAIAHYNTGNVTVVPLDGQGRFLSSSISPPNNFIPPYTPHSHARQEGPHAHQIVVVDDQVLVPDLGSNTIWRLKWSEPNGWELVGDIKGFQEGDGPRHCVVHLSGKYIYVLNEITSVLTVHTLPTSGPSQLLNRLTLLPEEDEPHENLMGAAEIVLLPPLTPTSPTLLICSNRDSPNPQGDALALFSVSPDGSQVTRTEQEWVKGVGKHLRGLTVDKTGKWVCCAARNGGGVVIFERVGKDGLELKEVARLDLDTTVAPLWI</sequence>
<evidence type="ECO:0000313" key="3">
    <source>
        <dbReference type="Proteomes" id="UP000193986"/>
    </source>
</evidence>
<dbReference type="Proteomes" id="UP000193986">
    <property type="component" value="Unassembled WGS sequence"/>
</dbReference>
<dbReference type="InParanoid" id="A0A1Y2ASQ0"/>
<proteinExistence type="inferred from homology"/>
<dbReference type="GO" id="GO:0017057">
    <property type="term" value="F:6-phosphogluconolactonase activity"/>
    <property type="evidence" value="ECO:0007669"/>
    <property type="project" value="TreeGrafter"/>
</dbReference>
<dbReference type="SUPFAM" id="SSF75011">
    <property type="entry name" value="3-carboxy-cis,cis-mucoante lactonizing enzyme"/>
    <property type="match status" value="1"/>
</dbReference>
<gene>
    <name evidence="2" type="ORF">BCR39DRAFT_566267</name>
</gene>
<accession>A0A1Y2ASQ0</accession>
<dbReference type="InterPro" id="IPR015943">
    <property type="entry name" value="WD40/YVTN_repeat-like_dom_sf"/>
</dbReference>
<dbReference type="Pfam" id="PF10282">
    <property type="entry name" value="Lactonase"/>
    <property type="match status" value="1"/>
</dbReference>
<dbReference type="InterPro" id="IPR019405">
    <property type="entry name" value="Lactonase_7-beta_prop"/>
</dbReference>
<dbReference type="Gene3D" id="2.130.10.10">
    <property type="entry name" value="YVTN repeat-like/Quinoprotein amine dehydrogenase"/>
    <property type="match status" value="1"/>
</dbReference>
<protein>
    <submittedName>
        <fullName evidence="2">Lactonase, 7-bladed beta-propeller-domain-containing protein</fullName>
    </submittedName>
</protein>
<dbReference type="PANTHER" id="PTHR30344">
    <property type="entry name" value="6-PHOSPHOGLUCONOLACTONASE-RELATED"/>
    <property type="match status" value="1"/>
</dbReference>
<organism evidence="2 3">
    <name type="scientific">Naematelia encephala</name>
    <dbReference type="NCBI Taxonomy" id="71784"/>
    <lineage>
        <taxon>Eukaryota</taxon>
        <taxon>Fungi</taxon>
        <taxon>Dikarya</taxon>
        <taxon>Basidiomycota</taxon>
        <taxon>Agaricomycotina</taxon>
        <taxon>Tremellomycetes</taxon>
        <taxon>Tremellales</taxon>
        <taxon>Naemateliaceae</taxon>
        <taxon>Naematelia</taxon>
    </lineage>
</organism>